<dbReference type="InterPro" id="IPR018501">
    <property type="entry name" value="DDT_dom"/>
</dbReference>
<dbReference type="InterPro" id="IPR013136">
    <property type="entry name" value="WSTF_Acf1_Cbp146"/>
</dbReference>
<comment type="subcellular location">
    <subcellularLocation>
        <location evidence="1 3">Nucleus</location>
    </subcellularLocation>
</comment>
<dbReference type="Pfam" id="PF10537">
    <property type="entry name" value="WAC_Acf1_DNA_bd"/>
    <property type="match status" value="1"/>
</dbReference>
<feature type="region of interest" description="Disordered" evidence="5">
    <location>
        <begin position="1089"/>
        <end position="1116"/>
    </location>
</feature>
<name>A0A427YLX7_9TREE</name>
<organism evidence="8 9">
    <name type="scientific">Saitozyma podzolica</name>
    <dbReference type="NCBI Taxonomy" id="1890683"/>
    <lineage>
        <taxon>Eukaryota</taxon>
        <taxon>Fungi</taxon>
        <taxon>Dikarya</taxon>
        <taxon>Basidiomycota</taxon>
        <taxon>Agaricomycotina</taxon>
        <taxon>Tremellomycetes</taxon>
        <taxon>Tremellales</taxon>
        <taxon>Trimorphomycetaceae</taxon>
        <taxon>Saitozyma</taxon>
    </lineage>
</organism>
<dbReference type="PROSITE" id="PS50827">
    <property type="entry name" value="DDT"/>
    <property type="match status" value="1"/>
</dbReference>
<evidence type="ECO:0000256" key="2">
    <source>
        <dbReference type="ARBA" id="ARBA00023242"/>
    </source>
</evidence>
<feature type="domain" description="DDT" evidence="6">
    <location>
        <begin position="529"/>
        <end position="590"/>
    </location>
</feature>
<dbReference type="SMART" id="SM00571">
    <property type="entry name" value="DDT"/>
    <property type="match status" value="1"/>
</dbReference>
<dbReference type="STRING" id="1890683.A0A427YLX7"/>
<keyword evidence="2 3" id="KW-0539">Nucleus</keyword>
<evidence type="ECO:0000259" key="7">
    <source>
        <dbReference type="PROSITE" id="PS51136"/>
    </source>
</evidence>
<feature type="compositionally biased region" description="Acidic residues" evidence="5">
    <location>
        <begin position="60"/>
        <end position="69"/>
    </location>
</feature>
<dbReference type="GO" id="GO:0005634">
    <property type="term" value="C:nucleus"/>
    <property type="evidence" value="ECO:0007669"/>
    <property type="project" value="UniProtKB-SubCell"/>
</dbReference>
<feature type="compositionally biased region" description="Basic and acidic residues" evidence="5">
    <location>
        <begin position="756"/>
        <end position="790"/>
    </location>
</feature>
<dbReference type="AlphaFoldDB" id="A0A427YLX7"/>
<dbReference type="OrthoDB" id="332390at2759"/>
<evidence type="ECO:0000313" key="8">
    <source>
        <dbReference type="EMBL" id="RSH92112.1"/>
    </source>
</evidence>
<evidence type="ECO:0000256" key="5">
    <source>
        <dbReference type="SAM" id="MobiDB-lite"/>
    </source>
</evidence>
<dbReference type="GO" id="GO:0031509">
    <property type="term" value="P:subtelomeric heterochromatin formation"/>
    <property type="evidence" value="ECO:0007669"/>
    <property type="project" value="TreeGrafter"/>
</dbReference>
<evidence type="ECO:0000256" key="3">
    <source>
        <dbReference type="PROSITE-ProRule" id="PRU00475"/>
    </source>
</evidence>
<feature type="domain" description="WAC" evidence="7">
    <location>
        <begin position="155"/>
        <end position="267"/>
    </location>
</feature>
<dbReference type="PANTHER" id="PTHR32075">
    <property type="entry name" value="ISWI CHROMATIN-REMODELING COMPLEX SUBUNIT YPL216W-RELATED"/>
    <property type="match status" value="1"/>
</dbReference>
<evidence type="ECO:0008006" key="10">
    <source>
        <dbReference type="Google" id="ProtNLM"/>
    </source>
</evidence>
<dbReference type="GO" id="GO:0000785">
    <property type="term" value="C:chromatin"/>
    <property type="evidence" value="ECO:0007669"/>
    <property type="project" value="UniProtKB-ARBA"/>
</dbReference>
<dbReference type="PROSITE" id="PS51136">
    <property type="entry name" value="WAC"/>
    <property type="match status" value="1"/>
</dbReference>
<dbReference type="Pfam" id="PF15613">
    <property type="entry name" value="WSD"/>
    <property type="match status" value="1"/>
</dbReference>
<evidence type="ECO:0000256" key="4">
    <source>
        <dbReference type="SAM" id="Coils"/>
    </source>
</evidence>
<feature type="compositionally biased region" description="Low complexity" evidence="5">
    <location>
        <begin position="34"/>
        <end position="46"/>
    </location>
</feature>
<comment type="caution">
    <text evidence="8">The sequence shown here is derived from an EMBL/GenBank/DDBJ whole genome shotgun (WGS) entry which is preliminary data.</text>
</comment>
<dbReference type="EMBL" id="RSCD01000006">
    <property type="protein sequence ID" value="RSH92112.1"/>
    <property type="molecule type" value="Genomic_DNA"/>
</dbReference>
<evidence type="ECO:0000259" key="6">
    <source>
        <dbReference type="PROSITE" id="PS50827"/>
    </source>
</evidence>
<accession>A0A427YLX7</accession>
<dbReference type="GO" id="GO:0000781">
    <property type="term" value="C:chromosome, telomeric region"/>
    <property type="evidence" value="ECO:0007669"/>
    <property type="project" value="GOC"/>
</dbReference>
<evidence type="ECO:0000256" key="1">
    <source>
        <dbReference type="ARBA" id="ARBA00004123"/>
    </source>
</evidence>
<dbReference type="Proteomes" id="UP000279259">
    <property type="component" value="Unassembled WGS sequence"/>
</dbReference>
<keyword evidence="4" id="KW-0175">Coiled coil</keyword>
<proteinExistence type="predicted"/>
<feature type="coiled-coil region" evidence="4">
    <location>
        <begin position="874"/>
        <end position="933"/>
    </location>
</feature>
<sequence length="1116" mass="124356">MVLLKRKPVFFTPLPSLSTVLQTVHAPPAPAPAPAAATDADQPAPKSKSKSKSKAKDEAAPEAEAEVDESPAWVPPDGKDDEEQLDKLLYVFREDLPNGTPAAALTGRGKKAGLVKVLGQADMNGLMGKVANGHAHEHGEAQEAQAGTTWKVWDRECFYIPETGEIFTDYESYCARRAFYDQPLFQCEVSGKSSLDYFTAFSSEQREVRQLHTRFPRQLKKAVLSAVQFQIEGKLESLADKIFERFVNRFFDEESESTVFVEVEGDKYLARIVKTFPPRSLAASTSASPLKPTVANQPIHPFASDLSLDLEEVIEKDDPMRYFYNVRLIEEGAQEGVAADYASANGHSHDGEGDEKWGGSVMEVQADKISRDRINFSRAMLKRFIRDCVHRDAAVYSPWLVKPSVAARYGIPTEMPDEIREGIQQYRERQMDKRKREREERLGIVPGAAEAPSVHEEEEEKPKKRRTKKAAAAAAEPEVKVEEVVEEKKKKKPLKYPAEDLLVEWNPERDPGAGRTELRPPPNRTQPFADQFETLLMTWSFLNVMGKPLHLSPFTLDDLEHSLYHNDSPTPLLAEIHSCLLNALVADLAAGHEPVRALRNAGKVADSEADNDTDYWEGKKGATTETLAPVATGLAESWKVKEISPRDGRRGWEAALVGCLWERATLDTLPNYLDNILHLTFEDKPAPTRPTWSTGPSTASSVAGLIPTKPEKRYPSLHHLHKLEIISFLTELVAQTAAIRDFMDESTAALTEVRKDQVEAKRDYRRIQSERDALEPKEQPKENGEEHAEGEAEAEAEGDGDVSMSEVKEPASRQPSPSLSVNGIGINGTHSVTEHDELDDSAAGFASDDDADSLSSISHEENPAYAGASRRKAMAAAAAEREAAEVARKEALARERELAKEKKAEGKHIAAEKKRLSDEEDAVRHRMRLLEHEFRSNLYTLRARPLGSDRYCNKVWWMDGLGSAPLVGSDGKVCYGTGRLYLQGAEDLDLEFARLAAVAANDGEEVPSEAVNERRDKEEREGKLAPGEWASYDTPEQLRAFLSYLNPKGLRESQLLKTFKAWLPELEGGMKRRRIAMGLEVPLEEEGRRVRMSRKAAGDEPEGYMNWKNKRASGRE</sequence>
<feature type="region of interest" description="Disordered" evidence="5">
    <location>
        <begin position="25"/>
        <end position="80"/>
    </location>
</feature>
<protein>
    <recommendedName>
        <fullName evidence="10">DDT domain-containing protein</fullName>
    </recommendedName>
</protein>
<dbReference type="Pfam" id="PF02791">
    <property type="entry name" value="DDT"/>
    <property type="match status" value="1"/>
</dbReference>
<evidence type="ECO:0000313" key="9">
    <source>
        <dbReference type="Proteomes" id="UP000279259"/>
    </source>
</evidence>
<feature type="region of interest" description="Disordered" evidence="5">
    <location>
        <begin position="756"/>
        <end position="869"/>
    </location>
</feature>
<dbReference type="PANTHER" id="PTHR32075:SF6">
    <property type="entry name" value="ISWI CHROMATIN-REMODELING COMPLEX SUBUNIT YPL216W-RELATED"/>
    <property type="match status" value="1"/>
</dbReference>
<reference evidence="8 9" key="1">
    <citation type="submission" date="2018-11" db="EMBL/GenBank/DDBJ databases">
        <title>Genome sequence of Saitozyma podzolica DSM 27192.</title>
        <authorList>
            <person name="Aliyu H."/>
            <person name="Gorte O."/>
            <person name="Ochsenreither K."/>
        </authorList>
    </citation>
    <scope>NUCLEOTIDE SEQUENCE [LARGE SCALE GENOMIC DNA]</scope>
    <source>
        <strain evidence="8 9">DSM 27192</strain>
    </source>
</reference>
<dbReference type="InterPro" id="IPR028941">
    <property type="entry name" value="WHIM2_dom"/>
</dbReference>
<gene>
    <name evidence="8" type="ORF">EHS25_008525</name>
</gene>
<feature type="compositionally biased region" description="Basic and acidic residues" evidence="5">
    <location>
        <begin position="1011"/>
        <end position="1023"/>
    </location>
</feature>
<feature type="compositionally biased region" description="Acidic residues" evidence="5">
    <location>
        <begin position="791"/>
        <end position="800"/>
    </location>
</feature>
<keyword evidence="9" id="KW-1185">Reference proteome</keyword>
<feature type="region of interest" description="Disordered" evidence="5">
    <location>
        <begin position="431"/>
        <end position="476"/>
    </location>
</feature>
<feature type="region of interest" description="Disordered" evidence="5">
    <location>
        <begin position="1003"/>
        <end position="1023"/>
    </location>
</feature>